<dbReference type="RefSeq" id="WP_286975572.1">
    <property type="nucleotide sequence ID" value="NZ_PFNG01000029.1"/>
</dbReference>
<keyword evidence="1" id="KW-1133">Transmembrane helix</keyword>
<accession>A0A2M7TAS7</accession>
<feature type="transmembrane region" description="Helical" evidence="1">
    <location>
        <begin position="6"/>
        <end position="24"/>
    </location>
</feature>
<protein>
    <submittedName>
        <fullName evidence="2">Uncharacterized protein</fullName>
    </submittedName>
</protein>
<keyword evidence="1" id="KW-0812">Transmembrane</keyword>
<evidence type="ECO:0000313" key="3">
    <source>
        <dbReference type="Proteomes" id="UP000230956"/>
    </source>
</evidence>
<feature type="transmembrane region" description="Helical" evidence="1">
    <location>
        <begin position="60"/>
        <end position="78"/>
    </location>
</feature>
<dbReference type="AlphaFoldDB" id="A0A2M7TAS7"/>
<keyword evidence="1" id="KW-0472">Membrane</keyword>
<evidence type="ECO:0000313" key="2">
    <source>
        <dbReference type="EMBL" id="PIZ42089.1"/>
    </source>
</evidence>
<comment type="caution">
    <text evidence="2">The sequence shown here is derived from an EMBL/GenBank/DDBJ whole genome shotgun (WGS) entry which is preliminary data.</text>
</comment>
<feature type="non-terminal residue" evidence="2">
    <location>
        <position position="90"/>
    </location>
</feature>
<sequence>MIEPSRQFLTWLGAYAATTLVLMVAKKEFCRFSWSYLLILIPDAFFVIKMLTSLGTLEVYLVYAYFILVALSSLQLGLRGSVATAAFISV</sequence>
<evidence type="ECO:0000256" key="1">
    <source>
        <dbReference type="SAM" id="Phobius"/>
    </source>
</evidence>
<gene>
    <name evidence="2" type="ORF">COY37_00990</name>
</gene>
<proteinExistence type="predicted"/>
<organism evidence="2 3">
    <name type="scientific">Candidatus Aquicultor secundus</name>
    <dbReference type="NCBI Taxonomy" id="1973895"/>
    <lineage>
        <taxon>Bacteria</taxon>
        <taxon>Bacillati</taxon>
        <taxon>Actinomycetota</taxon>
        <taxon>Candidatus Aquicultoria</taxon>
        <taxon>Candidatus Aquicultorales</taxon>
        <taxon>Candidatus Aquicultoraceae</taxon>
        <taxon>Candidatus Aquicultor</taxon>
    </lineage>
</organism>
<name>A0A2M7TAS7_9ACTN</name>
<dbReference type="Proteomes" id="UP000230956">
    <property type="component" value="Unassembled WGS sequence"/>
</dbReference>
<dbReference type="EMBL" id="PFNG01000029">
    <property type="protein sequence ID" value="PIZ42089.1"/>
    <property type="molecule type" value="Genomic_DNA"/>
</dbReference>
<reference evidence="3" key="1">
    <citation type="submission" date="2017-09" db="EMBL/GenBank/DDBJ databases">
        <title>Depth-based differentiation of microbial function through sediment-hosted aquifers and enrichment of novel symbionts in the deep terrestrial subsurface.</title>
        <authorList>
            <person name="Probst A.J."/>
            <person name="Ladd B."/>
            <person name="Jarett J.K."/>
            <person name="Geller-Mcgrath D.E."/>
            <person name="Sieber C.M.K."/>
            <person name="Emerson J.B."/>
            <person name="Anantharaman K."/>
            <person name="Thomas B.C."/>
            <person name="Malmstrom R."/>
            <person name="Stieglmeier M."/>
            <person name="Klingl A."/>
            <person name="Woyke T."/>
            <person name="Ryan C.M."/>
            <person name="Banfield J.F."/>
        </authorList>
    </citation>
    <scope>NUCLEOTIDE SEQUENCE [LARGE SCALE GENOMIC DNA]</scope>
</reference>
<feature type="transmembrane region" description="Helical" evidence="1">
    <location>
        <begin position="36"/>
        <end position="54"/>
    </location>
</feature>